<comment type="caution">
    <text evidence="2">The sequence shown here is derived from an EMBL/GenBank/DDBJ whole genome shotgun (WGS) entry which is preliminary data.</text>
</comment>
<sequence length="628" mass="72289">MSNPVEIYEFSRAFDNVRYSDVYGRWVSGGYAPEKINRSNHSIPAVLRKAVTSGSFALNDSYPPLEGKVALIGCELGSYSLLAIANGQIDDGDRPTIGYRYFWLERQEDDQELDGVGTLLFWWHAQAAHPPQFEMAQALSQDVPEVALTNDPITRVRFTTEFEPEIDRLETDRLIPQIKVANPLYPDYIQCHFLAYSLAMQTQRPITWAWNVRRLENPEFFLSIYAATGQEKPAVPRTEIATYSASQNPPVERENPYQTAPLEISLKDIESRFSNGLDLKQTRKLDEIFQYLSNPYPIRIDNKLYSNSWIYSALIALLVADKIEDWLIKLLALNDLDNDEVRAGFVLQQQLITAVYYERGRYPEAYQNLRRTLHQCISNFLLKLCLETDKKQVEKRSDLLEVLGDCWEDHFREYASFLKQFLLSSPQSDASQAENKVASTIIDPFYDEVSRLIQKSKSKHKNGARFTSHKKFEILAKFFKKKNAIVLSTVFSYLNSGKVDKYSPQWLSQLLTPQYLLAKPTVQSDRRSIRQVSVRHSHGAVRYRDNGLISFFIVCDFVCIVLSLSLFYYDSTFLIFARGLLALGLIFSALGLIFSWRAFRANTADPLPIYIIIFFLIILKVIAFFILW</sequence>
<keyword evidence="1" id="KW-0812">Transmembrane</keyword>
<evidence type="ECO:0000313" key="3">
    <source>
        <dbReference type="Proteomes" id="UP001600165"/>
    </source>
</evidence>
<accession>A0ABW6IE00</accession>
<gene>
    <name evidence="2" type="ORF">ACFVKH_06675</name>
</gene>
<feature type="transmembrane region" description="Helical" evidence="1">
    <location>
        <begin position="607"/>
        <end position="627"/>
    </location>
</feature>
<reference evidence="2 3" key="1">
    <citation type="submission" date="2024-10" db="EMBL/GenBank/DDBJ databases">
        <authorList>
            <person name="Ratan Roy A."/>
            <person name="Morales Sandoval P.H."/>
            <person name="De Los Santos Villalobos S."/>
            <person name="Chakraborty S."/>
            <person name="Mukherjee J."/>
        </authorList>
    </citation>
    <scope>NUCLEOTIDE SEQUENCE [LARGE SCALE GENOMIC DNA]</scope>
    <source>
        <strain evidence="2 3">S1</strain>
    </source>
</reference>
<name>A0ABW6IE00_9CYAN</name>
<keyword evidence="1" id="KW-0472">Membrane</keyword>
<proteinExistence type="predicted"/>
<keyword evidence="1" id="KW-1133">Transmembrane helix</keyword>
<evidence type="ECO:0000256" key="1">
    <source>
        <dbReference type="SAM" id="Phobius"/>
    </source>
</evidence>
<feature type="transmembrane region" description="Helical" evidence="1">
    <location>
        <begin position="548"/>
        <end position="569"/>
    </location>
</feature>
<keyword evidence="3" id="KW-1185">Reference proteome</keyword>
<dbReference type="RefSeq" id="WP_377963237.1">
    <property type="nucleotide sequence ID" value="NZ_JBHZOL010000044.1"/>
</dbReference>
<protein>
    <submittedName>
        <fullName evidence="2">Uncharacterized protein</fullName>
    </submittedName>
</protein>
<feature type="transmembrane region" description="Helical" evidence="1">
    <location>
        <begin position="575"/>
        <end position="595"/>
    </location>
</feature>
<organism evidence="2 3">
    <name type="scientific">Almyronema epifaneia S1</name>
    <dbReference type="NCBI Taxonomy" id="2991925"/>
    <lineage>
        <taxon>Bacteria</taxon>
        <taxon>Bacillati</taxon>
        <taxon>Cyanobacteriota</taxon>
        <taxon>Cyanophyceae</taxon>
        <taxon>Nodosilineales</taxon>
        <taxon>Nodosilineaceae</taxon>
        <taxon>Almyronema</taxon>
        <taxon>Almyronema epifaneia</taxon>
    </lineage>
</organism>
<dbReference type="Proteomes" id="UP001600165">
    <property type="component" value="Unassembled WGS sequence"/>
</dbReference>
<evidence type="ECO:0000313" key="2">
    <source>
        <dbReference type="EMBL" id="MFE4105952.1"/>
    </source>
</evidence>
<dbReference type="EMBL" id="JBHZOL010000044">
    <property type="protein sequence ID" value="MFE4105952.1"/>
    <property type="molecule type" value="Genomic_DNA"/>
</dbReference>